<evidence type="ECO:0000313" key="2">
    <source>
        <dbReference type="EMBL" id="PKW15373.1"/>
    </source>
</evidence>
<protein>
    <submittedName>
        <fullName evidence="2">Uncharacterized protein</fullName>
    </submittedName>
</protein>
<dbReference type="STRING" id="994479.GCA_000194155_02368"/>
<proteinExistence type="predicted"/>
<feature type="compositionally biased region" description="Basic and acidic residues" evidence="1">
    <location>
        <begin position="49"/>
        <end position="59"/>
    </location>
</feature>
<comment type="caution">
    <text evidence="2">The sequence shown here is derived from an EMBL/GenBank/DDBJ whole genome shotgun (WGS) entry which is preliminary data.</text>
</comment>
<gene>
    <name evidence="2" type="ORF">A8926_3072</name>
</gene>
<dbReference type="EMBL" id="PJNB01000001">
    <property type="protein sequence ID" value="PKW15373.1"/>
    <property type="molecule type" value="Genomic_DNA"/>
</dbReference>
<accession>A0A2N3XXH5</accession>
<sequence>MRVDGRVPAPEQLVLVPAGFPYVQRITGCFRVRDVRGFVGRVGDRQNDVEDRLGRETGHRSRPRVPGADDQRAERRADALLFARVLPHPGRVGLSERDRTVDAVVRLEALGLRIVGHGPSIRRASSSEPAHDRSPAACAINFLITPHLDYHGER</sequence>
<dbReference type="AlphaFoldDB" id="A0A2N3XXH5"/>
<organism evidence="2 3">
    <name type="scientific">Saccharopolyspora spinosa</name>
    <dbReference type="NCBI Taxonomy" id="60894"/>
    <lineage>
        <taxon>Bacteria</taxon>
        <taxon>Bacillati</taxon>
        <taxon>Actinomycetota</taxon>
        <taxon>Actinomycetes</taxon>
        <taxon>Pseudonocardiales</taxon>
        <taxon>Pseudonocardiaceae</taxon>
        <taxon>Saccharopolyspora</taxon>
    </lineage>
</organism>
<evidence type="ECO:0000313" key="3">
    <source>
        <dbReference type="Proteomes" id="UP000233786"/>
    </source>
</evidence>
<reference evidence="2" key="1">
    <citation type="submission" date="2017-12" db="EMBL/GenBank/DDBJ databases">
        <title>Sequencing the genomes of 1000 Actinobacteria strains.</title>
        <authorList>
            <person name="Klenk H.-P."/>
        </authorList>
    </citation>
    <scope>NUCLEOTIDE SEQUENCE [LARGE SCALE GENOMIC DNA]</scope>
    <source>
        <strain evidence="2">DSM 44228</strain>
    </source>
</reference>
<keyword evidence="3" id="KW-1185">Reference proteome</keyword>
<dbReference type="Proteomes" id="UP000233786">
    <property type="component" value="Unassembled WGS sequence"/>
</dbReference>
<name>A0A2N3XXH5_SACSN</name>
<feature type="region of interest" description="Disordered" evidence="1">
    <location>
        <begin position="49"/>
        <end position="71"/>
    </location>
</feature>
<evidence type="ECO:0000256" key="1">
    <source>
        <dbReference type="SAM" id="MobiDB-lite"/>
    </source>
</evidence>